<keyword evidence="4 9" id="KW-0479">Metal-binding</keyword>
<comment type="similarity">
    <text evidence="1 10">Belongs to the beta-class carbonic anhydrase family.</text>
</comment>
<gene>
    <name evidence="11" type="ORF">A11Q_298</name>
</gene>
<evidence type="ECO:0000256" key="3">
    <source>
        <dbReference type="ARBA" id="ARBA00014628"/>
    </source>
</evidence>
<dbReference type="Pfam" id="PF00484">
    <property type="entry name" value="Pro_CA"/>
    <property type="match status" value="1"/>
</dbReference>
<dbReference type="PANTHER" id="PTHR11002:SF76">
    <property type="entry name" value="CARBONIC ANHYDRASE"/>
    <property type="match status" value="1"/>
</dbReference>
<comment type="cofactor">
    <cofactor evidence="9">
        <name>Zn(2+)</name>
        <dbReference type="ChEBI" id="CHEBI:29105"/>
    </cofactor>
    <text evidence="9">Binds 1 zinc ion per subunit.</text>
</comment>
<dbReference type="HOGENOM" id="CLU_053879_5_3_7"/>
<evidence type="ECO:0000256" key="9">
    <source>
        <dbReference type="PIRSR" id="PIRSR601765-1"/>
    </source>
</evidence>
<dbReference type="AlphaFoldDB" id="M4V5S5"/>
<dbReference type="KEGG" id="bex:A11Q_298"/>
<feature type="binding site" evidence="9">
    <location>
        <position position="109"/>
    </location>
    <ligand>
        <name>Zn(2+)</name>
        <dbReference type="ChEBI" id="CHEBI:29105"/>
    </ligand>
</feature>
<evidence type="ECO:0000256" key="2">
    <source>
        <dbReference type="ARBA" id="ARBA00012925"/>
    </source>
</evidence>
<evidence type="ECO:0000256" key="10">
    <source>
        <dbReference type="RuleBase" id="RU003956"/>
    </source>
</evidence>
<evidence type="ECO:0000256" key="6">
    <source>
        <dbReference type="ARBA" id="ARBA00023239"/>
    </source>
</evidence>
<keyword evidence="5 9" id="KW-0862">Zinc</keyword>
<evidence type="ECO:0000256" key="8">
    <source>
        <dbReference type="ARBA" id="ARBA00048348"/>
    </source>
</evidence>
<keyword evidence="12" id="KW-1185">Reference proteome</keyword>
<feature type="binding site" evidence="9">
    <location>
        <position position="47"/>
    </location>
    <ligand>
        <name>Zn(2+)</name>
        <dbReference type="ChEBI" id="CHEBI:29105"/>
    </ligand>
</feature>
<feature type="binding site" evidence="9">
    <location>
        <position position="112"/>
    </location>
    <ligand>
        <name>Zn(2+)</name>
        <dbReference type="ChEBI" id="CHEBI:29105"/>
    </ligand>
</feature>
<dbReference type="Proteomes" id="UP000012040">
    <property type="component" value="Chromosome"/>
</dbReference>
<dbReference type="GO" id="GO:0008270">
    <property type="term" value="F:zinc ion binding"/>
    <property type="evidence" value="ECO:0007669"/>
    <property type="project" value="UniProtKB-UniRule"/>
</dbReference>
<dbReference type="GO" id="GO:0015976">
    <property type="term" value="P:carbon utilization"/>
    <property type="evidence" value="ECO:0007669"/>
    <property type="project" value="InterPro"/>
</dbReference>
<dbReference type="FunFam" id="3.40.1050.10:FF:000003">
    <property type="entry name" value="Carbonic anhydrase"/>
    <property type="match status" value="1"/>
</dbReference>
<dbReference type="PANTHER" id="PTHR11002">
    <property type="entry name" value="CARBONIC ANHYDRASE"/>
    <property type="match status" value="1"/>
</dbReference>
<evidence type="ECO:0000313" key="12">
    <source>
        <dbReference type="Proteomes" id="UP000012040"/>
    </source>
</evidence>
<dbReference type="GO" id="GO:0004089">
    <property type="term" value="F:carbonate dehydratase activity"/>
    <property type="evidence" value="ECO:0007669"/>
    <property type="project" value="UniProtKB-UniRule"/>
</dbReference>
<dbReference type="SUPFAM" id="SSF53056">
    <property type="entry name" value="beta-carbonic anhydrase, cab"/>
    <property type="match status" value="1"/>
</dbReference>
<accession>M4V5S5</accession>
<comment type="function">
    <text evidence="10">Reversible hydration of carbon dioxide.</text>
</comment>
<sequence>MTHKSIYRLMAGFRRFREKYFQENDDHSIYHRLSSAGQTPKTLMIGCSDSRVDPAIMTGAEPGELFMVRNVANLVPPCEPSAVGFHGTSSAIEFAVQNLKVENIIILGHSQCGGIRALMQPNQEATPSFISQWMSIAHEAREQVLKNSEVLDEATLCRQAEMESLKVSIRNLRTFPFVQKAVDERDLHLIGIYFDLERGHLWEYDEKSQQFHQLHI</sequence>
<dbReference type="OrthoDB" id="9797527at2"/>
<dbReference type="InterPro" id="IPR045066">
    <property type="entry name" value="Beta_CA_cladeB"/>
</dbReference>
<dbReference type="RefSeq" id="WP_015469008.1">
    <property type="nucleotide sequence ID" value="NC_020813.1"/>
</dbReference>
<dbReference type="PROSITE" id="PS00705">
    <property type="entry name" value="PROK_CO2_ANHYDRASE_2"/>
    <property type="match status" value="1"/>
</dbReference>
<dbReference type="InterPro" id="IPR036874">
    <property type="entry name" value="Carbonic_anhydrase_sf"/>
</dbReference>
<evidence type="ECO:0000256" key="4">
    <source>
        <dbReference type="ARBA" id="ARBA00022723"/>
    </source>
</evidence>
<dbReference type="EMBL" id="CP003537">
    <property type="protein sequence ID" value="AGH94518.1"/>
    <property type="molecule type" value="Genomic_DNA"/>
</dbReference>
<comment type="catalytic activity">
    <reaction evidence="8 10">
        <text>hydrogencarbonate + H(+) = CO2 + H2O</text>
        <dbReference type="Rhea" id="RHEA:10748"/>
        <dbReference type="ChEBI" id="CHEBI:15377"/>
        <dbReference type="ChEBI" id="CHEBI:15378"/>
        <dbReference type="ChEBI" id="CHEBI:16526"/>
        <dbReference type="ChEBI" id="CHEBI:17544"/>
        <dbReference type="EC" id="4.2.1.1"/>
    </reaction>
</comment>
<proteinExistence type="inferred from homology"/>
<feature type="binding site" evidence="9">
    <location>
        <position position="49"/>
    </location>
    <ligand>
        <name>Zn(2+)</name>
        <dbReference type="ChEBI" id="CHEBI:29105"/>
    </ligand>
</feature>
<organism evidence="11 12">
    <name type="scientific">Pseudobdellovibrio exovorus JSS</name>
    <dbReference type="NCBI Taxonomy" id="1184267"/>
    <lineage>
        <taxon>Bacteria</taxon>
        <taxon>Pseudomonadati</taxon>
        <taxon>Bdellovibrionota</taxon>
        <taxon>Bdellovibrionia</taxon>
        <taxon>Bdellovibrionales</taxon>
        <taxon>Pseudobdellovibrionaceae</taxon>
        <taxon>Pseudobdellovibrio</taxon>
    </lineage>
</organism>
<dbReference type="CDD" id="cd00884">
    <property type="entry name" value="beta_CA_cladeB"/>
    <property type="match status" value="1"/>
</dbReference>
<dbReference type="InterPro" id="IPR015892">
    <property type="entry name" value="Carbonic_anhydrase_CS"/>
</dbReference>
<evidence type="ECO:0000256" key="5">
    <source>
        <dbReference type="ARBA" id="ARBA00022833"/>
    </source>
</evidence>
<dbReference type="SMART" id="SM00947">
    <property type="entry name" value="Pro_CA"/>
    <property type="match status" value="1"/>
</dbReference>
<evidence type="ECO:0000256" key="1">
    <source>
        <dbReference type="ARBA" id="ARBA00006217"/>
    </source>
</evidence>
<dbReference type="PROSITE" id="PS00704">
    <property type="entry name" value="PROK_CO2_ANHYDRASE_1"/>
    <property type="match status" value="1"/>
</dbReference>
<dbReference type="PATRIC" id="fig|1184267.3.peg.299"/>
<evidence type="ECO:0000313" key="11">
    <source>
        <dbReference type="EMBL" id="AGH94518.1"/>
    </source>
</evidence>
<dbReference type="eggNOG" id="COG0288">
    <property type="taxonomic scope" value="Bacteria"/>
</dbReference>
<name>M4V5S5_9BACT</name>
<dbReference type="STRING" id="1184267.A11Q_298"/>
<dbReference type="Gene3D" id="3.40.1050.10">
    <property type="entry name" value="Carbonic anhydrase"/>
    <property type="match status" value="1"/>
</dbReference>
<dbReference type="EC" id="4.2.1.1" evidence="2 10"/>
<dbReference type="InterPro" id="IPR001765">
    <property type="entry name" value="Carbonic_anhydrase"/>
</dbReference>
<keyword evidence="6 10" id="KW-0456">Lyase</keyword>
<protein>
    <recommendedName>
        <fullName evidence="3 10">Carbonic anhydrase</fullName>
        <ecNumber evidence="2 10">4.2.1.1</ecNumber>
    </recommendedName>
    <alternativeName>
        <fullName evidence="7 10">Carbonate dehydratase</fullName>
    </alternativeName>
</protein>
<evidence type="ECO:0000256" key="7">
    <source>
        <dbReference type="ARBA" id="ARBA00031969"/>
    </source>
</evidence>
<reference evidence="11 12" key="1">
    <citation type="journal article" date="2013" name="ISME J.">
        <title>By their genes ye shall know them: genomic signatures of predatory bacteria.</title>
        <authorList>
            <person name="Pasternak Z."/>
            <person name="Pietrokovski S."/>
            <person name="Rotem O."/>
            <person name="Gophna U."/>
            <person name="Lurie-Weinberger M.N."/>
            <person name="Jurkevitch E."/>
        </authorList>
    </citation>
    <scope>NUCLEOTIDE SEQUENCE [LARGE SCALE GENOMIC DNA]</scope>
    <source>
        <strain evidence="11 12">JSS</strain>
    </source>
</reference>